<feature type="transmembrane region" description="Helical" evidence="1">
    <location>
        <begin position="67"/>
        <end position="85"/>
    </location>
</feature>
<dbReference type="PANTHER" id="PTHR28008">
    <property type="entry name" value="DOMAIN PROTEIN, PUTATIVE (AFU_ORTHOLOGUE AFUA_3G10980)-RELATED"/>
    <property type="match status" value="1"/>
</dbReference>
<accession>A0A5R8KD09</accession>
<dbReference type="PANTHER" id="PTHR28008:SF1">
    <property type="entry name" value="DOMAIN PROTEIN, PUTATIVE (AFU_ORTHOLOGUE AFUA_3G10980)-RELATED"/>
    <property type="match status" value="1"/>
</dbReference>
<protein>
    <recommendedName>
        <fullName evidence="2">VanZ-like domain-containing protein</fullName>
    </recommendedName>
</protein>
<keyword evidence="1" id="KW-0812">Transmembrane</keyword>
<dbReference type="AlphaFoldDB" id="A0A5R8KD09"/>
<dbReference type="Proteomes" id="UP000306196">
    <property type="component" value="Unassembled WGS sequence"/>
</dbReference>
<feature type="domain" description="VanZ-like" evidence="2">
    <location>
        <begin position="42"/>
        <end position="118"/>
    </location>
</feature>
<evidence type="ECO:0000313" key="3">
    <source>
        <dbReference type="EMBL" id="TLD69479.1"/>
    </source>
</evidence>
<dbReference type="NCBIfam" id="NF037970">
    <property type="entry name" value="vanZ_1"/>
    <property type="match status" value="1"/>
</dbReference>
<dbReference type="Pfam" id="PF04892">
    <property type="entry name" value="VanZ"/>
    <property type="match status" value="1"/>
</dbReference>
<reference evidence="3 4" key="1">
    <citation type="submission" date="2019-05" db="EMBL/GenBank/DDBJ databases">
        <title>Verrucobacter flavum gen. nov., sp. nov. a new member of the family Verrucomicrobiaceae.</title>
        <authorList>
            <person name="Szuroczki S."/>
            <person name="Abbaszade G."/>
            <person name="Szabo A."/>
            <person name="Felfoldi T."/>
            <person name="Schumann P."/>
            <person name="Boka K."/>
            <person name="Keki Z."/>
            <person name="Toumi M."/>
            <person name="Toth E."/>
        </authorList>
    </citation>
    <scope>NUCLEOTIDE SEQUENCE [LARGE SCALE GENOMIC DNA]</scope>
    <source>
        <strain evidence="3 4">MG-N-17</strain>
    </source>
</reference>
<keyword evidence="1" id="KW-1133">Transmembrane helix</keyword>
<dbReference type="RefSeq" id="WP_138087622.1">
    <property type="nucleotide sequence ID" value="NZ_VAUV01000013.1"/>
</dbReference>
<organism evidence="3 4">
    <name type="scientific">Phragmitibacter flavus</name>
    <dbReference type="NCBI Taxonomy" id="2576071"/>
    <lineage>
        <taxon>Bacteria</taxon>
        <taxon>Pseudomonadati</taxon>
        <taxon>Verrucomicrobiota</taxon>
        <taxon>Verrucomicrobiia</taxon>
        <taxon>Verrucomicrobiales</taxon>
        <taxon>Verrucomicrobiaceae</taxon>
        <taxon>Phragmitibacter</taxon>
    </lineage>
</organism>
<comment type="caution">
    <text evidence="3">The sequence shown here is derived from an EMBL/GenBank/DDBJ whole genome shotgun (WGS) entry which is preliminary data.</text>
</comment>
<feature type="transmembrane region" description="Helical" evidence="1">
    <location>
        <begin position="105"/>
        <end position="126"/>
    </location>
</feature>
<dbReference type="OrthoDB" id="291892at2"/>
<feature type="transmembrane region" description="Helical" evidence="1">
    <location>
        <begin position="43"/>
        <end position="60"/>
    </location>
</feature>
<evidence type="ECO:0000259" key="2">
    <source>
        <dbReference type="Pfam" id="PF04892"/>
    </source>
</evidence>
<keyword evidence="1" id="KW-0472">Membrane</keyword>
<evidence type="ECO:0000256" key="1">
    <source>
        <dbReference type="SAM" id="Phobius"/>
    </source>
</evidence>
<dbReference type="InterPro" id="IPR006976">
    <property type="entry name" value="VanZ-like"/>
</dbReference>
<sequence length="131" mass="14783">MSILSRPLSWFLAVVVWYAALLYLSSQSQLEAPVPEFMHRDKVMHLTYFALGGICLYLALRFSRPHFTHARISLFVILFCASIGALDEFRQSFTPNRSGNDLGDWIADTLGGVVACFVSPYLLPLIKKLSR</sequence>
<name>A0A5R8KD09_9BACT</name>
<keyword evidence="4" id="KW-1185">Reference proteome</keyword>
<evidence type="ECO:0000313" key="4">
    <source>
        <dbReference type="Proteomes" id="UP000306196"/>
    </source>
</evidence>
<gene>
    <name evidence="3" type="ORF">FEM03_17725</name>
</gene>
<proteinExistence type="predicted"/>
<dbReference type="EMBL" id="VAUV01000013">
    <property type="protein sequence ID" value="TLD69479.1"/>
    <property type="molecule type" value="Genomic_DNA"/>
</dbReference>